<evidence type="ECO:0000313" key="2">
    <source>
        <dbReference type="EMBL" id="MBE1507646.1"/>
    </source>
</evidence>
<dbReference type="InterPro" id="IPR050194">
    <property type="entry name" value="Glycosyltransferase_grp1"/>
</dbReference>
<name>A0ABR9IWQ7_RHIVS</name>
<dbReference type="CDD" id="cd03811">
    <property type="entry name" value="GT4_GT28_WabH-like"/>
    <property type="match status" value="1"/>
</dbReference>
<dbReference type="Proteomes" id="UP000620262">
    <property type="component" value="Unassembled WGS sequence"/>
</dbReference>
<proteinExistence type="predicted"/>
<reference evidence="2 3" key="1">
    <citation type="submission" date="2020-10" db="EMBL/GenBank/DDBJ databases">
        <title>Sequencing the genomes of 1000 actinobacteria strains.</title>
        <authorList>
            <person name="Klenk H.-P."/>
        </authorList>
    </citation>
    <scope>NUCLEOTIDE SEQUENCE [LARGE SCALE GENOMIC DNA]</scope>
    <source>
        <strain evidence="2 3">DSM 7307</strain>
    </source>
</reference>
<organism evidence="2 3">
    <name type="scientific">Rhizobium viscosum</name>
    <name type="common">Arthrobacter viscosus</name>
    <dbReference type="NCBI Taxonomy" id="1673"/>
    <lineage>
        <taxon>Bacteria</taxon>
        <taxon>Pseudomonadati</taxon>
        <taxon>Pseudomonadota</taxon>
        <taxon>Alphaproteobacteria</taxon>
        <taxon>Hyphomicrobiales</taxon>
        <taxon>Rhizobiaceae</taxon>
        <taxon>Rhizobium/Agrobacterium group</taxon>
        <taxon>Rhizobium</taxon>
    </lineage>
</organism>
<dbReference type="PANTHER" id="PTHR45947:SF3">
    <property type="entry name" value="SULFOQUINOVOSYL TRANSFERASE SQD2"/>
    <property type="match status" value="1"/>
</dbReference>
<evidence type="ECO:0000313" key="3">
    <source>
        <dbReference type="Proteomes" id="UP000620262"/>
    </source>
</evidence>
<comment type="caution">
    <text evidence="2">The sequence shown here is derived from an EMBL/GenBank/DDBJ whole genome shotgun (WGS) entry which is preliminary data.</text>
</comment>
<gene>
    <name evidence="2" type="ORF">H4W29_004891</name>
</gene>
<dbReference type="InterPro" id="IPR028098">
    <property type="entry name" value="Glyco_trans_4-like_N"/>
</dbReference>
<evidence type="ECO:0000259" key="1">
    <source>
        <dbReference type="Pfam" id="PF13439"/>
    </source>
</evidence>
<protein>
    <submittedName>
        <fullName evidence="2">Glycosyltransferase involved in cell wall biosynthesis</fullName>
    </submittedName>
</protein>
<dbReference type="EMBL" id="JADBEC010000002">
    <property type="protein sequence ID" value="MBE1507646.1"/>
    <property type="molecule type" value="Genomic_DNA"/>
</dbReference>
<keyword evidence="3" id="KW-1185">Reference proteome</keyword>
<dbReference type="PANTHER" id="PTHR45947">
    <property type="entry name" value="SULFOQUINOVOSYL TRANSFERASE SQD2"/>
    <property type="match status" value="1"/>
</dbReference>
<dbReference type="Pfam" id="PF13439">
    <property type="entry name" value="Glyco_transf_4"/>
    <property type="match status" value="1"/>
</dbReference>
<dbReference type="Pfam" id="PF13692">
    <property type="entry name" value="Glyco_trans_1_4"/>
    <property type="match status" value="1"/>
</dbReference>
<sequence>MSINSRNSDTSRVATFESFSHPSVDQGASSSGSRKAASKQRILHLLFSSRIAGSERYCIDLANGQAALGHEVHVAGTFASPMAALLSKEVVFHGLATPLLRGMRLRRLIASAAIEIAHAHLSPACKALATAPSSVSKIATLHVGFKAKQHARLDGVICVNRAQLSRLGNYPGQARLISNWLPAMDENESFDLRSKLKLPRETTLVGAVGRLHPSKGYDVLVSAFRRAAPNDAALVIVGEGPQRAALKNLSKGDDRIHLLGHSDNVSGFLRNLDLFVSPSREESFGLAILEAMHEGLPIIATAAEGPSEYLRDHPITLVEPGSIDRLAAALGDAFYIKAAAGLSRAAYDLRPFSRAAGIANVLDFYSQVAERTAVQISSDTSRHL</sequence>
<dbReference type="SUPFAM" id="SSF53756">
    <property type="entry name" value="UDP-Glycosyltransferase/glycogen phosphorylase"/>
    <property type="match status" value="1"/>
</dbReference>
<dbReference type="RefSeq" id="WP_246517429.1">
    <property type="nucleotide sequence ID" value="NZ_BAAAVL010000002.1"/>
</dbReference>
<feature type="domain" description="Glycosyltransferase subfamily 4-like N-terminal" evidence="1">
    <location>
        <begin position="53"/>
        <end position="179"/>
    </location>
</feature>
<dbReference type="Gene3D" id="3.40.50.2000">
    <property type="entry name" value="Glycogen Phosphorylase B"/>
    <property type="match status" value="2"/>
</dbReference>
<accession>A0ABR9IWQ7</accession>